<keyword evidence="2" id="KW-1185">Reference proteome</keyword>
<dbReference type="EMBL" id="JAJHVV010000021">
    <property type="protein sequence ID" value="MCK6265820.1"/>
    <property type="molecule type" value="Genomic_DNA"/>
</dbReference>
<proteinExistence type="predicted"/>
<dbReference type="RefSeq" id="WP_248010884.1">
    <property type="nucleotide sequence ID" value="NZ_JAJHVV010000021.1"/>
</dbReference>
<dbReference type="AlphaFoldDB" id="A0A9X2BK29"/>
<comment type="caution">
    <text evidence="1">The sequence shown here is derived from an EMBL/GenBank/DDBJ whole genome shotgun (WGS) entry which is preliminary data.</text>
</comment>
<dbReference type="Proteomes" id="UP001139559">
    <property type="component" value="Unassembled WGS sequence"/>
</dbReference>
<gene>
    <name evidence="1" type="ORF">KP803_21395</name>
</gene>
<protein>
    <submittedName>
        <fullName evidence="1">Uncharacterized protein</fullName>
    </submittedName>
</protein>
<evidence type="ECO:0000313" key="1">
    <source>
        <dbReference type="EMBL" id="MCK6265820.1"/>
    </source>
</evidence>
<sequence>MKGKLFAVTLAGMLNIQVSNACIGDGGVDGALFAVPAGTFEVAVASYNAQIAGKLPKYPRHNLVTVQFLLEQALNQNYQKEIFDVTLFEATGQHFFRFIGDGERVEILAHEVPKNEFDSVMVTDIDALTALVRKELTFTEADSLNLFYQAESSKSFYQLLSHSF</sequence>
<reference evidence="1" key="1">
    <citation type="submission" date="2021-11" db="EMBL/GenBank/DDBJ databases">
        <title>Vibrio ZSDE26 sp. nov. and Vibrio ZSDZ34 sp. nov., isolated from coastal seawater in Qingdao.</title>
        <authorList>
            <person name="Zhang P."/>
        </authorList>
    </citation>
    <scope>NUCLEOTIDE SEQUENCE</scope>
    <source>
        <strain evidence="1">ZSDE26</strain>
    </source>
</reference>
<accession>A0A9X2BK29</accession>
<organism evidence="1 2">
    <name type="scientific">Vibrio amylolyticus</name>
    <dbReference type="NCBI Taxonomy" id="2847292"/>
    <lineage>
        <taxon>Bacteria</taxon>
        <taxon>Pseudomonadati</taxon>
        <taxon>Pseudomonadota</taxon>
        <taxon>Gammaproteobacteria</taxon>
        <taxon>Vibrionales</taxon>
        <taxon>Vibrionaceae</taxon>
        <taxon>Vibrio</taxon>
    </lineage>
</organism>
<evidence type="ECO:0000313" key="2">
    <source>
        <dbReference type="Proteomes" id="UP001139559"/>
    </source>
</evidence>
<name>A0A9X2BK29_9VIBR</name>